<organism evidence="1 2">
    <name type="scientific">Acer negundo</name>
    <name type="common">Box elder</name>
    <dbReference type="NCBI Taxonomy" id="4023"/>
    <lineage>
        <taxon>Eukaryota</taxon>
        <taxon>Viridiplantae</taxon>
        <taxon>Streptophyta</taxon>
        <taxon>Embryophyta</taxon>
        <taxon>Tracheophyta</taxon>
        <taxon>Spermatophyta</taxon>
        <taxon>Magnoliopsida</taxon>
        <taxon>eudicotyledons</taxon>
        <taxon>Gunneridae</taxon>
        <taxon>Pentapetalae</taxon>
        <taxon>rosids</taxon>
        <taxon>malvids</taxon>
        <taxon>Sapindales</taxon>
        <taxon>Sapindaceae</taxon>
        <taxon>Hippocastanoideae</taxon>
        <taxon>Acereae</taxon>
        <taxon>Acer</taxon>
    </lineage>
</organism>
<accession>A0AAD5I7H2</accession>
<evidence type="ECO:0000313" key="2">
    <source>
        <dbReference type="Proteomes" id="UP001064489"/>
    </source>
</evidence>
<evidence type="ECO:0000313" key="1">
    <source>
        <dbReference type="EMBL" id="KAI9152931.1"/>
    </source>
</evidence>
<sequence>MVTISLGQDSECCHSSDIQETIVTKVWFLPLLDQPLSSNRYYVVRAKGKYKGQACKSSREMDIGEEIGTWVNVNDEAISVVNVNIKVRRKVNSVFGRKAVKEERVSHDGFVWFRVCERSNRRGSSRGSVGLSVAIVQKMKWVQEEGWWIDGREKEVSVERVEEIRSEGWKKFGCCVLVESFVLRRMDGTLVLRSDFRHT</sequence>
<dbReference type="Pfam" id="PF06880">
    <property type="entry name" value="DUF1262"/>
    <property type="match status" value="1"/>
</dbReference>
<dbReference type="InterPro" id="IPR010683">
    <property type="entry name" value="DUF1262"/>
</dbReference>
<comment type="caution">
    <text evidence="1">The sequence shown here is derived from an EMBL/GenBank/DDBJ whole genome shotgun (WGS) entry which is preliminary data.</text>
</comment>
<protein>
    <submittedName>
        <fullName evidence="1">Uncharacterized protein</fullName>
    </submittedName>
</protein>
<keyword evidence="2" id="KW-1185">Reference proteome</keyword>
<dbReference type="EMBL" id="JAJSOW010000108">
    <property type="protein sequence ID" value="KAI9152931.1"/>
    <property type="molecule type" value="Genomic_DNA"/>
</dbReference>
<dbReference type="PANTHER" id="PTHR31050">
    <property type="entry name" value="OS08G0413200 PROTEIN"/>
    <property type="match status" value="1"/>
</dbReference>
<name>A0AAD5I7H2_ACENE</name>
<dbReference type="Proteomes" id="UP001064489">
    <property type="component" value="Chromosome 11"/>
</dbReference>
<reference evidence="1" key="2">
    <citation type="submission" date="2023-02" db="EMBL/GenBank/DDBJ databases">
        <authorList>
            <person name="Swenson N.G."/>
            <person name="Wegrzyn J.L."/>
            <person name="Mcevoy S.L."/>
        </authorList>
    </citation>
    <scope>NUCLEOTIDE SEQUENCE</scope>
    <source>
        <strain evidence="1">91603</strain>
        <tissue evidence="1">Leaf</tissue>
    </source>
</reference>
<reference evidence="1" key="1">
    <citation type="journal article" date="2022" name="Plant J.">
        <title>Strategies of tolerance reflected in two North American maple genomes.</title>
        <authorList>
            <person name="McEvoy S.L."/>
            <person name="Sezen U.U."/>
            <person name="Trouern-Trend A."/>
            <person name="McMahon S.M."/>
            <person name="Schaberg P.G."/>
            <person name="Yang J."/>
            <person name="Wegrzyn J.L."/>
            <person name="Swenson N.G."/>
        </authorList>
    </citation>
    <scope>NUCLEOTIDE SEQUENCE</scope>
    <source>
        <strain evidence="1">91603</strain>
    </source>
</reference>
<proteinExistence type="predicted"/>
<gene>
    <name evidence="1" type="ORF">LWI28_003202</name>
</gene>
<dbReference type="AlphaFoldDB" id="A0AAD5I7H2"/>
<dbReference type="PANTHER" id="PTHR31050:SF4">
    <property type="entry name" value="DUF1262 FAMILY PROTEIN (DUF1262)"/>
    <property type="match status" value="1"/>
</dbReference>